<dbReference type="GO" id="GO:0005737">
    <property type="term" value="C:cytoplasm"/>
    <property type="evidence" value="ECO:0007669"/>
    <property type="project" value="UniProtKB-ARBA"/>
</dbReference>
<keyword evidence="4" id="KW-0699">rRNA-binding</keyword>
<gene>
    <name evidence="4" type="primary">rpsF</name>
</gene>
<dbReference type="GO" id="GO:0003735">
    <property type="term" value="F:structural constituent of ribosome"/>
    <property type="evidence" value="ECO:0007669"/>
    <property type="project" value="InterPro"/>
</dbReference>
<dbReference type="Gene3D" id="3.30.70.60">
    <property type="match status" value="1"/>
</dbReference>
<dbReference type="GO" id="GO:0005840">
    <property type="term" value="C:ribosome"/>
    <property type="evidence" value="ECO:0007669"/>
    <property type="project" value="UniProtKB-KW"/>
</dbReference>
<proteinExistence type="inferred from homology"/>
<dbReference type="HAMAP" id="MF_00360">
    <property type="entry name" value="Ribosomal_bS6"/>
    <property type="match status" value="1"/>
</dbReference>
<keyword evidence="4" id="KW-0687">Ribonucleoprotein</keyword>
<dbReference type="GO" id="GO:0006412">
    <property type="term" value="P:translation"/>
    <property type="evidence" value="ECO:0007669"/>
    <property type="project" value="UniProtKB-UniRule"/>
</dbReference>
<dbReference type="SUPFAM" id="SSF54995">
    <property type="entry name" value="Ribosomal protein S6"/>
    <property type="match status" value="1"/>
</dbReference>
<dbReference type="AlphaFoldDB" id="S5DLP1"/>
<name>S5DLP1_9ACTN</name>
<keyword evidence="4 5" id="KW-0689">Ribosomal protein</keyword>
<evidence type="ECO:0000256" key="2">
    <source>
        <dbReference type="ARBA" id="ARBA00035104"/>
    </source>
</evidence>
<protein>
    <recommendedName>
        <fullName evidence="3 4">Small ribosomal subunit protein bS6</fullName>
    </recommendedName>
</protein>
<keyword evidence="4" id="KW-0694">RNA-binding</keyword>
<evidence type="ECO:0000313" key="5">
    <source>
        <dbReference type="EMBL" id="AGQ19791.1"/>
    </source>
</evidence>
<dbReference type="InterPro" id="IPR000529">
    <property type="entry name" value="Ribosomal_bS6"/>
</dbReference>
<dbReference type="CDD" id="cd00473">
    <property type="entry name" value="bS6"/>
    <property type="match status" value="1"/>
</dbReference>
<dbReference type="InterPro" id="IPR035980">
    <property type="entry name" value="Ribosomal_bS6_sf"/>
</dbReference>
<organism evidence="5">
    <name type="scientific">Candidatus Actinomarina minuta</name>
    <dbReference type="NCBI Taxonomy" id="1389454"/>
    <lineage>
        <taxon>Bacteria</taxon>
        <taxon>Bacillati</taxon>
        <taxon>Actinomycetota</taxon>
        <taxon>Actinomycetes</taxon>
        <taxon>Candidatus Actinomarinidae</taxon>
        <taxon>Candidatus Actinomarinales</taxon>
        <taxon>Candidatus Actinomarineae</taxon>
        <taxon>Candidatus Actinomarinaceae</taxon>
        <taxon>Candidatus Actinomarina</taxon>
    </lineage>
</organism>
<dbReference type="Pfam" id="PF01250">
    <property type="entry name" value="Ribosomal_S6"/>
    <property type="match status" value="1"/>
</dbReference>
<dbReference type="EMBL" id="KC811142">
    <property type="protein sequence ID" value="AGQ19791.1"/>
    <property type="molecule type" value="Genomic_DNA"/>
</dbReference>
<reference evidence="5" key="1">
    <citation type="journal article" date="2013" name="Sci. Rep.">
        <title>Metagenomics uncovers a new group of low GC and ultra-small marine Actinobacteria.</title>
        <authorList>
            <person name="Ghai R."/>
            <person name="Mizuno C.M."/>
            <person name="Picazo A."/>
            <person name="Camacho A."/>
            <person name="Rodriguez-Valera F."/>
        </authorList>
    </citation>
    <scope>NUCLEOTIDE SEQUENCE</scope>
</reference>
<dbReference type="NCBIfam" id="TIGR00166">
    <property type="entry name" value="S6"/>
    <property type="match status" value="1"/>
</dbReference>
<evidence type="ECO:0000256" key="4">
    <source>
        <dbReference type="HAMAP-Rule" id="MF_00360"/>
    </source>
</evidence>
<dbReference type="InterPro" id="IPR020814">
    <property type="entry name" value="Ribosomal_S6_plastid/chlpt"/>
</dbReference>
<comment type="similarity">
    <text evidence="1 4">Belongs to the bacterial ribosomal protein bS6 family.</text>
</comment>
<dbReference type="GO" id="GO:1990904">
    <property type="term" value="C:ribonucleoprotein complex"/>
    <property type="evidence" value="ECO:0007669"/>
    <property type="project" value="UniProtKB-KW"/>
</dbReference>
<evidence type="ECO:0000256" key="1">
    <source>
        <dbReference type="ARBA" id="ARBA00009512"/>
    </source>
</evidence>
<sequence>MNKYDLVSIVRPTADDTVVESIHKSITDVISSAGGNVSEQAVWQKRKFAYEIDTFKEGIYTITSFDGPAEVPAELDRVLKISDDVIRHKVLKMES</sequence>
<comment type="function">
    <text evidence="2 4">Binds together with bS18 to 16S ribosomal RNA.</text>
</comment>
<dbReference type="PANTHER" id="PTHR21011:SF1">
    <property type="entry name" value="SMALL RIBOSOMAL SUBUNIT PROTEIN BS6M"/>
    <property type="match status" value="1"/>
</dbReference>
<evidence type="ECO:0000256" key="3">
    <source>
        <dbReference type="ARBA" id="ARBA00035294"/>
    </source>
</evidence>
<dbReference type="PANTHER" id="PTHR21011">
    <property type="entry name" value="MITOCHONDRIAL 28S RIBOSOMAL PROTEIN S6"/>
    <property type="match status" value="1"/>
</dbReference>
<dbReference type="GO" id="GO:0070181">
    <property type="term" value="F:small ribosomal subunit rRNA binding"/>
    <property type="evidence" value="ECO:0007669"/>
    <property type="project" value="TreeGrafter"/>
</dbReference>
<accession>S5DLP1</accession>
<dbReference type="InterPro" id="IPR014717">
    <property type="entry name" value="Transl_elong_EF1B/ribsomal_bS6"/>
</dbReference>